<reference evidence="2" key="1">
    <citation type="submission" date="2020-02" db="EMBL/GenBank/DDBJ databases">
        <authorList>
            <person name="Meier V. D."/>
        </authorList>
    </citation>
    <scope>NUCLEOTIDE SEQUENCE</scope>
    <source>
        <strain evidence="2">AVDCRST_MAG51</strain>
    </source>
</reference>
<dbReference type="GO" id="GO:0004356">
    <property type="term" value="F:glutamine synthetase activity"/>
    <property type="evidence" value="ECO:0007669"/>
    <property type="project" value="UniProtKB-EC"/>
</dbReference>
<dbReference type="EMBL" id="CADCUX010000743">
    <property type="protein sequence ID" value="CAA9442952.1"/>
    <property type="molecule type" value="Genomic_DNA"/>
</dbReference>
<keyword evidence="2" id="KW-0436">Ligase</keyword>
<feature type="compositionally biased region" description="Basic residues" evidence="1">
    <location>
        <begin position="18"/>
        <end position="29"/>
    </location>
</feature>
<proteinExistence type="predicted"/>
<dbReference type="EC" id="6.3.1.2" evidence="2"/>
<name>A0A6J4QK42_9BURK</name>
<protein>
    <submittedName>
        <fullName evidence="2">Glutamine synthetase type I</fullName>
        <ecNumber evidence="2">6.3.1.2</ecNumber>
    </submittedName>
</protein>
<accession>A0A6J4QK42</accession>
<feature type="region of interest" description="Disordered" evidence="1">
    <location>
        <begin position="1"/>
        <end position="52"/>
    </location>
</feature>
<evidence type="ECO:0000313" key="2">
    <source>
        <dbReference type="EMBL" id="CAA9442952.1"/>
    </source>
</evidence>
<organism evidence="2">
    <name type="scientific">uncultured Ramlibacter sp</name>
    <dbReference type="NCBI Taxonomy" id="260755"/>
    <lineage>
        <taxon>Bacteria</taxon>
        <taxon>Pseudomonadati</taxon>
        <taxon>Pseudomonadota</taxon>
        <taxon>Betaproteobacteria</taxon>
        <taxon>Burkholderiales</taxon>
        <taxon>Comamonadaceae</taxon>
        <taxon>Ramlibacter</taxon>
        <taxon>environmental samples</taxon>
    </lineage>
</organism>
<feature type="compositionally biased region" description="Basic residues" evidence="1">
    <location>
        <begin position="39"/>
        <end position="52"/>
    </location>
</feature>
<evidence type="ECO:0000256" key="1">
    <source>
        <dbReference type="SAM" id="MobiDB-lite"/>
    </source>
</evidence>
<dbReference type="AlphaFoldDB" id="A0A6J4QK42"/>
<gene>
    <name evidence="2" type="ORF">AVDCRST_MAG51-3416</name>
</gene>
<feature type="compositionally biased region" description="Basic and acidic residues" evidence="1">
    <location>
        <begin position="1"/>
        <end position="14"/>
    </location>
</feature>
<feature type="non-terminal residue" evidence="2">
    <location>
        <position position="52"/>
    </location>
</feature>
<sequence>GSQDRRRRDEDGEGQRSQVRRLPLHRHPRQGTARDRARVPLRRRQVQRRSRI</sequence>
<feature type="non-terminal residue" evidence="2">
    <location>
        <position position="1"/>
    </location>
</feature>